<feature type="compositionally biased region" description="Basic and acidic residues" evidence="10">
    <location>
        <begin position="169"/>
        <end position="189"/>
    </location>
</feature>
<keyword evidence="7" id="KW-0206">Cytoskeleton</keyword>
<evidence type="ECO:0000313" key="11">
    <source>
        <dbReference type="EMBL" id="KAF7427618.1"/>
    </source>
</evidence>
<proteinExistence type="inferred from homology"/>
<evidence type="ECO:0000256" key="10">
    <source>
        <dbReference type="SAM" id="MobiDB-lite"/>
    </source>
</evidence>
<evidence type="ECO:0000256" key="7">
    <source>
        <dbReference type="ARBA" id="ARBA00023212"/>
    </source>
</evidence>
<evidence type="ECO:0000256" key="5">
    <source>
        <dbReference type="ARBA" id="ARBA00022846"/>
    </source>
</evidence>
<comment type="caution">
    <text evidence="11">The sequence shown here is derived from an EMBL/GenBank/DDBJ whole genome shotgun (WGS) entry which is preliminary data.</text>
</comment>
<keyword evidence="8" id="KW-0966">Cell projection</keyword>
<keyword evidence="9" id="KW-0175">Coiled coil</keyword>
<dbReference type="PANTHER" id="PTHR21648:SF0">
    <property type="entry name" value="RADIAL SPOKE HEAD PROTEIN 3 HOMOLOG"/>
    <property type="match status" value="1"/>
</dbReference>
<sequence length="716" mass="81660">MAMRRMEECRVCNQGLPAYNIPTGPPDKKPTYTFVRSPRAMLHMQKKYRHPPITRINDLFAMPTGISSMLAPTANVGSFDHEGKNSGAFTILQRDGLDSSLPLLHVNGDEETYSASKLTRVKNAKNDLYARRRLCKSNEHLLLASLQCNQINPLRKKQYTKSQNDLEDEEKRRRRENEVENVENEEKKGQRTSIPLSTEDFNEVLNAKLRKIQEDEESMQKCRDSRRNESISQQRRKPFITTVKCGEFLMPPPEVAALLGIGPITNTQDTVGRTIGGIPQGEVTDNWQGPSRSKLRPLVSFGKKPEVRHSKHKARCQAAALKATVDFALDKTNATTLASYSCSEEHTRRNRRSPIRVDGLLPTTPRGLPKKLEPIKGAMLNKLPGLRGCDHTIPFGNIMYDRRVIRGSTFAAPPALIDGEQSIAARQAEARRRHLARKRAQAQICRAIRSGSPPPVAGRKHEPVQTEFYLEELFEKPDEFEVSTQTDYFLDRPATPKYCPAKTGEDVSTQIEPGDLFDFDLEVQPILEVIVGKTIEQALIEVLEEEEIAALREQQRRFRELRAAERAEAKRLKEQERRLREEKDFCLRQHEQAVKIQQETEDRVAVAVLLTGYIAELLPAVLEGLKMSGFLLDEIKADVEEGFMPWLMKEVKKEMGNMIESRELLMDIIKEILENRAETYKKLGEEYDASRRRIPDDHIEDGGRDIDFLNYEPPFL</sequence>
<feature type="region of interest" description="Disordered" evidence="10">
    <location>
        <begin position="157"/>
        <end position="198"/>
    </location>
</feature>
<gene>
    <name evidence="11" type="ORF">H0235_007312</name>
</gene>
<organism evidence="11 12">
    <name type="scientific">Vespula pensylvanica</name>
    <name type="common">Western yellow jacket</name>
    <name type="synonym">Wasp</name>
    <dbReference type="NCBI Taxonomy" id="30213"/>
    <lineage>
        <taxon>Eukaryota</taxon>
        <taxon>Metazoa</taxon>
        <taxon>Ecdysozoa</taxon>
        <taxon>Arthropoda</taxon>
        <taxon>Hexapoda</taxon>
        <taxon>Insecta</taxon>
        <taxon>Pterygota</taxon>
        <taxon>Neoptera</taxon>
        <taxon>Endopterygota</taxon>
        <taxon>Hymenoptera</taxon>
        <taxon>Apocrita</taxon>
        <taxon>Aculeata</taxon>
        <taxon>Vespoidea</taxon>
        <taxon>Vespidae</taxon>
        <taxon>Vespinae</taxon>
        <taxon>Vespula</taxon>
    </lineage>
</organism>
<dbReference type="Proteomes" id="UP000600918">
    <property type="component" value="Unassembled WGS sequence"/>
</dbReference>
<keyword evidence="12" id="KW-1185">Reference proteome</keyword>
<evidence type="ECO:0000256" key="1">
    <source>
        <dbReference type="ARBA" id="ARBA00004611"/>
    </source>
</evidence>
<comment type="similarity">
    <text evidence="2">Belongs to the flagellar radial spoke RSP3 family.</text>
</comment>
<protein>
    <recommendedName>
        <fullName evidence="13">Radial spoke head protein 3 homolog</fullName>
    </recommendedName>
</protein>
<evidence type="ECO:0008006" key="13">
    <source>
        <dbReference type="Google" id="ProtNLM"/>
    </source>
</evidence>
<dbReference type="PANTHER" id="PTHR21648">
    <property type="entry name" value="FLAGELLAR RADIAL SPOKE PROTEIN 3"/>
    <property type="match status" value="1"/>
</dbReference>
<evidence type="ECO:0000256" key="8">
    <source>
        <dbReference type="ARBA" id="ARBA00023273"/>
    </source>
</evidence>
<evidence type="ECO:0000256" key="6">
    <source>
        <dbReference type="ARBA" id="ARBA00023069"/>
    </source>
</evidence>
<dbReference type="GO" id="GO:0005929">
    <property type="term" value="C:cilium"/>
    <property type="evidence" value="ECO:0007669"/>
    <property type="project" value="TreeGrafter"/>
</dbReference>
<dbReference type="Pfam" id="PF06098">
    <property type="entry name" value="Radial_spoke_3"/>
    <property type="match status" value="1"/>
</dbReference>
<evidence type="ECO:0000256" key="9">
    <source>
        <dbReference type="SAM" id="Coils"/>
    </source>
</evidence>
<accession>A0A834P4D5</accession>
<dbReference type="EMBL" id="JACSDY010000005">
    <property type="protein sequence ID" value="KAF7427618.1"/>
    <property type="molecule type" value="Genomic_DNA"/>
</dbReference>
<keyword evidence="6" id="KW-0969">Cilium</keyword>
<dbReference type="AlphaFoldDB" id="A0A834P4D5"/>
<reference evidence="11" key="1">
    <citation type="journal article" date="2020" name="G3 (Bethesda)">
        <title>High-Quality Assemblies for Three Invasive Social Wasps from the &lt;i&gt;Vespula&lt;/i&gt; Genus.</title>
        <authorList>
            <person name="Harrop T.W.R."/>
            <person name="Guhlin J."/>
            <person name="McLaughlin G.M."/>
            <person name="Permina E."/>
            <person name="Stockwell P."/>
            <person name="Gilligan J."/>
            <person name="Le Lec M.F."/>
            <person name="Gruber M.A.M."/>
            <person name="Quinn O."/>
            <person name="Lovegrove M."/>
            <person name="Duncan E.J."/>
            <person name="Remnant E.J."/>
            <person name="Van Eeckhoven J."/>
            <person name="Graham B."/>
            <person name="Knapp R.A."/>
            <person name="Langford K.W."/>
            <person name="Kronenberg Z."/>
            <person name="Press M.O."/>
            <person name="Eacker S.M."/>
            <person name="Wilson-Rankin E.E."/>
            <person name="Purcell J."/>
            <person name="Lester P.J."/>
            <person name="Dearden P.K."/>
        </authorList>
    </citation>
    <scope>NUCLEOTIDE SEQUENCE</scope>
    <source>
        <strain evidence="11">Volc-1</strain>
    </source>
</reference>
<keyword evidence="3" id="KW-0963">Cytoplasm</keyword>
<name>A0A834P4D5_VESPE</name>
<feature type="coiled-coil region" evidence="9">
    <location>
        <begin position="555"/>
        <end position="589"/>
    </location>
</feature>
<evidence type="ECO:0000313" key="12">
    <source>
        <dbReference type="Proteomes" id="UP000600918"/>
    </source>
</evidence>
<comment type="subcellular location">
    <subcellularLocation>
        <location evidence="1">Cytoplasm</location>
        <location evidence="1">Cytoskeleton</location>
        <location evidence="1">Flagellum axoneme</location>
    </subcellularLocation>
</comment>
<evidence type="ECO:0000256" key="2">
    <source>
        <dbReference type="ARBA" id="ARBA00006737"/>
    </source>
</evidence>
<keyword evidence="5" id="KW-0282">Flagellum</keyword>
<dbReference type="InterPro" id="IPR009290">
    <property type="entry name" value="Radial_spoke_3"/>
</dbReference>
<evidence type="ECO:0000256" key="4">
    <source>
        <dbReference type="ARBA" id="ARBA00022553"/>
    </source>
</evidence>
<keyword evidence="4" id="KW-0597">Phosphoprotein</keyword>
<evidence type="ECO:0000256" key="3">
    <source>
        <dbReference type="ARBA" id="ARBA00022490"/>
    </source>
</evidence>